<dbReference type="EMBL" id="ML987215">
    <property type="protein sequence ID" value="KAF2240763.1"/>
    <property type="molecule type" value="Genomic_DNA"/>
</dbReference>
<protein>
    <submittedName>
        <fullName evidence="2">Diaminopimelate epimerase-like protein</fullName>
    </submittedName>
</protein>
<gene>
    <name evidence="2" type="ORF">BU26DRAFT_525676</name>
</gene>
<dbReference type="NCBIfam" id="TIGR00654">
    <property type="entry name" value="PhzF_family"/>
    <property type="match status" value="1"/>
</dbReference>
<feature type="active site" evidence="1">
    <location>
        <position position="53"/>
    </location>
</feature>
<dbReference type="GO" id="GO:0005737">
    <property type="term" value="C:cytoplasm"/>
    <property type="evidence" value="ECO:0007669"/>
    <property type="project" value="TreeGrafter"/>
</dbReference>
<name>A0A6A6HTB2_9PLEO</name>
<sequence>MASNLLQLDFAILDVFTDTKYQGNPLAVVRVPKTCPLSQEQMQKIAREFNLSETTFLHEREDGQLDSWTVDIFTTVEELPFAGHPTIGTACFVLSNEARHSNIEEGGVKARFNLKAGPVELRFDGKIARAEIPHDVHIHGKVWPREGLLKIQPQLGEAYRRGEVHLREQYPIVSIVNGMTFVLVELESLEALKLVATTSSRLGADDLDQGWSRSFVGTYFYVKTGESADGVRSLRTRMIEGTLEDPATGSAASDLAAYLSLVEGESKQTLKYAITQGVEMGRRSDIHIDVVMKEEAVIDKVFLAGDAVQVMEGRLTI</sequence>
<evidence type="ECO:0000313" key="3">
    <source>
        <dbReference type="Proteomes" id="UP000800094"/>
    </source>
</evidence>
<evidence type="ECO:0000256" key="1">
    <source>
        <dbReference type="PIRSR" id="PIRSR016184-1"/>
    </source>
</evidence>
<dbReference type="Proteomes" id="UP000800094">
    <property type="component" value="Unassembled WGS sequence"/>
</dbReference>
<accession>A0A6A6HTB2</accession>
<dbReference type="GeneID" id="54583891"/>
<dbReference type="PANTHER" id="PTHR13774">
    <property type="entry name" value="PHENAZINE BIOSYNTHESIS PROTEIN"/>
    <property type="match status" value="1"/>
</dbReference>
<dbReference type="PANTHER" id="PTHR13774:SF32">
    <property type="entry name" value="ANTISENSE-ENHANCING SEQUENCE 1"/>
    <property type="match status" value="1"/>
</dbReference>
<dbReference type="GO" id="GO:0016853">
    <property type="term" value="F:isomerase activity"/>
    <property type="evidence" value="ECO:0007669"/>
    <property type="project" value="TreeGrafter"/>
</dbReference>
<dbReference type="SUPFAM" id="SSF54506">
    <property type="entry name" value="Diaminopimelate epimerase-like"/>
    <property type="match status" value="1"/>
</dbReference>
<organism evidence="2 3">
    <name type="scientific">Trematosphaeria pertusa</name>
    <dbReference type="NCBI Taxonomy" id="390896"/>
    <lineage>
        <taxon>Eukaryota</taxon>
        <taxon>Fungi</taxon>
        <taxon>Dikarya</taxon>
        <taxon>Ascomycota</taxon>
        <taxon>Pezizomycotina</taxon>
        <taxon>Dothideomycetes</taxon>
        <taxon>Pleosporomycetidae</taxon>
        <taxon>Pleosporales</taxon>
        <taxon>Massarineae</taxon>
        <taxon>Trematosphaeriaceae</taxon>
        <taxon>Trematosphaeria</taxon>
    </lineage>
</organism>
<dbReference type="OrthoDB" id="412383at2759"/>
<dbReference type="Gene3D" id="3.10.310.10">
    <property type="entry name" value="Diaminopimelate Epimerase, Chain A, domain 1"/>
    <property type="match status" value="2"/>
</dbReference>
<dbReference type="PIRSF" id="PIRSF016184">
    <property type="entry name" value="PhzC_PhzF"/>
    <property type="match status" value="1"/>
</dbReference>
<dbReference type="AlphaFoldDB" id="A0A6A6HTB2"/>
<evidence type="ECO:0000313" key="2">
    <source>
        <dbReference type="EMBL" id="KAF2240763.1"/>
    </source>
</evidence>
<reference evidence="2" key="1">
    <citation type="journal article" date="2020" name="Stud. Mycol.">
        <title>101 Dothideomycetes genomes: a test case for predicting lifestyles and emergence of pathogens.</title>
        <authorList>
            <person name="Haridas S."/>
            <person name="Albert R."/>
            <person name="Binder M."/>
            <person name="Bloem J."/>
            <person name="Labutti K."/>
            <person name="Salamov A."/>
            <person name="Andreopoulos B."/>
            <person name="Baker S."/>
            <person name="Barry K."/>
            <person name="Bills G."/>
            <person name="Bluhm B."/>
            <person name="Cannon C."/>
            <person name="Castanera R."/>
            <person name="Culley D."/>
            <person name="Daum C."/>
            <person name="Ezra D."/>
            <person name="Gonzalez J."/>
            <person name="Henrissat B."/>
            <person name="Kuo A."/>
            <person name="Liang C."/>
            <person name="Lipzen A."/>
            <person name="Lutzoni F."/>
            <person name="Magnuson J."/>
            <person name="Mondo S."/>
            <person name="Nolan M."/>
            <person name="Ohm R."/>
            <person name="Pangilinan J."/>
            <person name="Park H.-J."/>
            <person name="Ramirez L."/>
            <person name="Alfaro M."/>
            <person name="Sun H."/>
            <person name="Tritt A."/>
            <person name="Yoshinaga Y."/>
            <person name="Zwiers L.-H."/>
            <person name="Turgeon B."/>
            <person name="Goodwin S."/>
            <person name="Spatafora J."/>
            <person name="Crous P."/>
            <person name="Grigoriev I."/>
        </authorList>
    </citation>
    <scope>NUCLEOTIDE SEQUENCE</scope>
    <source>
        <strain evidence="2">CBS 122368</strain>
    </source>
</reference>
<dbReference type="RefSeq" id="XP_033675767.1">
    <property type="nucleotide sequence ID" value="XM_033830561.1"/>
</dbReference>
<proteinExistence type="predicted"/>
<keyword evidence="3" id="KW-1185">Reference proteome</keyword>
<dbReference type="Pfam" id="PF02567">
    <property type="entry name" value="PhzC-PhzF"/>
    <property type="match status" value="1"/>
</dbReference>
<dbReference type="InterPro" id="IPR003719">
    <property type="entry name" value="Phenazine_PhzF-like"/>
</dbReference>